<feature type="transmembrane region" description="Helical" evidence="1">
    <location>
        <begin position="192"/>
        <end position="214"/>
    </location>
</feature>
<evidence type="ECO:0000313" key="3">
    <source>
        <dbReference type="EMBL" id="VDR40870.1"/>
    </source>
</evidence>
<dbReference type="EC" id="2.7.7.65" evidence="3"/>
<keyword evidence="3" id="KW-0808">Transferase</keyword>
<feature type="transmembrane region" description="Helical" evidence="1">
    <location>
        <begin position="56"/>
        <end position="79"/>
    </location>
</feature>
<keyword evidence="1" id="KW-1133">Transmembrane helix</keyword>
<dbReference type="RefSeq" id="WP_126197874.1">
    <property type="nucleotide sequence ID" value="NZ_CP085954.1"/>
</dbReference>
<gene>
    <name evidence="3" type="primary">yeaP_1</name>
    <name evidence="3" type="ORF">NCTC10741_04034</name>
</gene>
<dbReference type="SUPFAM" id="SSF55073">
    <property type="entry name" value="Nucleotide cyclase"/>
    <property type="match status" value="1"/>
</dbReference>
<evidence type="ECO:0000313" key="4">
    <source>
        <dbReference type="Proteomes" id="UP000271626"/>
    </source>
</evidence>
<dbReference type="SMART" id="SM00267">
    <property type="entry name" value="GGDEF"/>
    <property type="match status" value="1"/>
</dbReference>
<proteinExistence type="predicted"/>
<keyword evidence="3" id="KW-0548">Nucleotidyltransferase</keyword>
<protein>
    <submittedName>
        <fullName evidence="3">Probable diguanylate cyclase YeaP</fullName>
        <ecNumber evidence="3">2.7.7.65</ecNumber>
    </submittedName>
</protein>
<dbReference type="EMBL" id="LR131273">
    <property type="protein sequence ID" value="VDR40870.1"/>
    <property type="molecule type" value="Genomic_DNA"/>
</dbReference>
<keyword evidence="1" id="KW-0472">Membrane</keyword>
<evidence type="ECO:0000259" key="2">
    <source>
        <dbReference type="PROSITE" id="PS50887"/>
    </source>
</evidence>
<evidence type="ECO:0000256" key="1">
    <source>
        <dbReference type="SAM" id="Phobius"/>
    </source>
</evidence>
<dbReference type="OrthoDB" id="23692at2"/>
<dbReference type="CDD" id="cd01949">
    <property type="entry name" value="GGDEF"/>
    <property type="match status" value="1"/>
</dbReference>
<organism evidence="3 4">
    <name type="scientific">Tsukamurella paurometabola</name>
    <name type="common">Corynebacterium paurometabolum</name>
    <dbReference type="NCBI Taxonomy" id="2061"/>
    <lineage>
        <taxon>Bacteria</taxon>
        <taxon>Bacillati</taxon>
        <taxon>Actinomycetota</taxon>
        <taxon>Actinomycetes</taxon>
        <taxon>Mycobacteriales</taxon>
        <taxon>Tsukamurellaceae</taxon>
        <taxon>Tsukamurella</taxon>
    </lineage>
</organism>
<dbReference type="InterPro" id="IPR043128">
    <property type="entry name" value="Rev_trsase/Diguanyl_cyclase"/>
</dbReference>
<feature type="transmembrane region" description="Helical" evidence="1">
    <location>
        <begin position="119"/>
        <end position="138"/>
    </location>
</feature>
<dbReference type="Pfam" id="PF00990">
    <property type="entry name" value="GGDEF"/>
    <property type="match status" value="1"/>
</dbReference>
<dbReference type="NCBIfam" id="TIGR00254">
    <property type="entry name" value="GGDEF"/>
    <property type="match status" value="1"/>
</dbReference>
<dbReference type="InterPro" id="IPR050469">
    <property type="entry name" value="Diguanylate_Cyclase"/>
</dbReference>
<dbReference type="PANTHER" id="PTHR45138:SF9">
    <property type="entry name" value="DIGUANYLATE CYCLASE DGCM-RELATED"/>
    <property type="match status" value="1"/>
</dbReference>
<dbReference type="Gene3D" id="3.30.70.270">
    <property type="match status" value="1"/>
</dbReference>
<dbReference type="InterPro" id="IPR029787">
    <property type="entry name" value="Nucleotide_cyclase"/>
</dbReference>
<sequence length="390" mass="41688">MAADARRPAELWGPVGLPHLLRAGARALTRRSGWRYAGRAEYEQATSWIKGQGGGIALRFVVGSLALLMVPLCIGVLFSDARPRSTAAMIVFVVAASGSAVLGTWWLRLRRPRAQDAMTFVAIADICLLTGCLAQFGIAKVAGTTYLGMLAMLTAFLLGWRILVVHCLFSLAAIAACTVAAVQADGVAMGQLYAILAPAATIDFALPMLVQFIVEFGRRGIGVVTVERNRDTLTGLFSRAGLQATLRGLVHRREHDTAVVAILDLDGFKAYNDTYGHLAGDKYLAETAQWLRGGLSSALIGRMGGDEFVIVALRLGRTEADVVIGDLRRLVDEGGPIAGSIGLVVRPRLSTSDLPSAVGEADRALYTAKADRSRRLVVRDLTVRDADDSD</sequence>
<dbReference type="PANTHER" id="PTHR45138">
    <property type="entry name" value="REGULATORY COMPONENTS OF SENSORY TRANSDUCTION SYSTEM"/>
    <property type="match status" value="1"/>
</dbReference>
<dbReference type="InterPro" id="IPR000160">
    <property type="entry name" value="GGDEF_dom"/>
</dbReference>
<feature type="transmembrane region" description="Helical" evidence="1">
    <location>
        <begin position="158"/>
        <end position="180"/>
    </location>
</feature>
<dbReference type="PROSITE" id="PS50887">
    <property type="entry name" value="GGDEF"/>
    <property type="match status" value="1"/>
</dbReference>
<accession>A0A3P8MCQ5</accession>
<feature type="transmembrane region" description="Helical" evidence="1">
    <location>
        <begin position="85"/>
        <end position="107"/>
    </location>
</feature>
<keyword evidence="1" id="KW-0812">Transmembrane</keyword>
<dbReference type="Proteomes" id="UP000271626">
    <property type="component" value="Chromosome"/>
</dbReference>
<dbReference type="GO" id="GO:0052621">
    <property type="term" value="F:diguanylate cyclase activity"/>
    <property type="evidence" value="ECO:0007669"/>
    <property type="project" value="UniProtKB-EC"/>
</dbReference>
<reference evidence="3 4" key="1">
    <citation type="submission" date="2018-12" db="EMBL/GenBank/DDBJ databases">
        <authorList>
            <consortium name="Pathogen Informatics"/>
        </authorList>
    </citation>
    <scope>NUCLEOTIDE SEQUENCE [LARGE SCALE GENOMIC DNA]</scope>
    <source>
        <strain evidence="3 4">NCTC10741</strain>
    </source>
</reference>
<dbReference type="AlphaFoldDB" id="A0A3P8MCQ5"/>
<feature type="domain" description="GGDEF" evidence="2">
    <location>
        <begin position="256"/>
        <end position="381"/>
    </location>
</feature>
<name>A0A3P8MCQ5_TSUPA</name>